<feature type="domain" description="ZN622/Rei1/Reh1 zinc finger C2H2-type" evidence="3">
    <location>
        <begin position="147"/>
        <end position="244"/>
    </location>
</feature>
<evidence type="ECO:0000313" key="5">
    <source>
        <dbReference type="Proteomes" id="UP000002748"/>
    </source>
</evidence>
<dbReference type="GO" id="GO:0016020">
    <property type="term" value="C:membrane"/>
    <property type="evidence" value="ECO:0007669"/>
    <property type="project" value="InterPro"/>
</dbReference>
<proteinExistence type="predicted"/>
<reference evidence="4 5" key="1">
    <citation type="journal article" date="2012" name="Eukaryot. Cell">
        <title>Draft genome sequence of CBS 2479, the standard type strain of Trichosporon asahii.</title>
        <authorList>
            <person name="Yang R.Y."/>
            <person name="Li H.T."/>
            <person name="Zhu H."/>
            <person name="Zhou G.P."/>
            <person name="Wang M."/>
            <person name="Wang L."/>
        </authorList>
    </citation>
    <scope>NUCLEOTIDE SEQUENCE [LARGE SCALE GENOMIC DNA]</scope>
    <source>
        <strain evidence="5">ATCC 90039 / CBS 2479 / JCM 2466 / KCTC 7840 / NCYC 2677 / UAMH 7654</strain>
    </source>
</reference>
<feature type="region of interest" description="Disordered" evidence="1">
    <location>
        <begin position="71"/>
        <end position="129"/>
    </location>
</feature>
<dbReference type="GeneID" id="25984957"/>
<dbReference type="GO" id="GO:0004932">
    <property type="term" value="F:mating-type factor pheromone receptor activity"/>
    <property type="evidence" value="ECO:0007669"/>
    <property type="project" value="InterPro"/>
</dbReference>
<gene>
    <name evidence="4" type="ORF">A1Q1_01443</name>
</gene>
<dbReference type="RefSeq" id="XP_014179957.1">
    <property type="nucleotide sequence ID" value="XM_014324482.1"/>
</dbReference>
<dbReference type="AlphaFoldDB" id="J5T6F2"/>
<dbReference type="GO" id="GO:0030687">
    <property type="term" value="C:preribosome, large subunit precursor"/>
    <property type="evidence" value="ECO:0007669"/>
    <property type="project" value="TreeGrafter"/>
</dbReference>
<dbReference type="KEGG" id="tasa:A1Q1_01443"/>
<dbReference type="InterPro" id="IPR036236">
    <property type="entry name" value="Znf_C2H2_sf"/>
</dbReference>
<feature type="transmembrane region" description="Helical" evidence="2">
    <location>
        <begin position="412"/>
        <end position="433"/>
    </location>
</feature>
<feature type="compositionally biased region" description="Acidic residues" evidence="1">
    <location>
        <begin position="115"/>
        <end position="129"/>
    </location>
</feature>
<dbReference type="InterPro" id="IPR001499">
    <property type="entry name" value="GPCR_STE3"/>
</dbReference>
<feature type="transmembrane region" description="Helical" evidence="2">
    <location>
        <begin position="453"/>
        <end position="475"/>
    </location>
</feature>
<feature type="transmembrane region" description="Helical" evidence="2">
    <location>
        <begin position="528"/>
        <end position="553"/>
    </location>
</feature>
<dbReference type="HOGENOM" id="CLU_396993_0_0_1"/>
<name>J5T6F2_TRIAS</name>
<dbReference type="InterPro" id="IPR040025">
    <property type="entry name" value="Znf622/Rei1/Reh1"/>
</dbReference>
<evidence type="ECO:0000256" key="2">
    <source>
        <dbReference type="SAM" id="Phobius"/>
    </source>
</evidence>
<keyword evidence="2" id="KW-0812">Transmembrane</keyword>
<protein>
    <submittedName>
        <fullName evidence="4">Cytoplasm protein</fullName>
    </submittedName>
</protein>
<dbReference type="OrthoDB" id="19329at2759"/>
<dbReference type="Proteomes" id="UP000002748">
    <property type="component" value="Unassembled WGS sequence"/>
</dbReference>
<dbReference type="PANTHER" id="PTHR13182">
    <property type="entry name" value="ZINC FINGER PROTEIN 622"/>
    <property type="match status" value="1"/>
</dbReference>
<feature type="region of interest" description="Disordered" evidence="1">
    <location>
        <begin position="660"/>
        <end position="682"/>
    </location>
</feature>
<feature type="transmembrane region" description="Helical" evidence="2">
    <location>
        <begin position="588"/>
        <end position="612"/>
    </location>
</feature>
<dbReference type="SUPFAM" id="SSF57667">
    <property type="entry name" value="beta-beta-alpha zinc fingers"/>
    <property type="match status" value="1"/>
</dbReference>
<keyword evidence="2" id="KW-0472">Membrane</keyword>
<keyword evidence="2" id="KW-1133">Transmembrane helix</keyword>
<dbReference type="Pfam" id="PF02076">
    <property type="entry name" value="STE3"/>
    <property type="match status" value="2"/>
</dbReference>
<dbReference type="EMBL" id="ALBS01000171">
    <property type="protein sequence ID" value="EJT49421.1"/>
    <property type="molecule type" value="Genomic_DNA"/>
</dbReference>
<evidence type="ECO:0000313" key="4">
    <source>
        <dbReference type="EMBL" id="EJT49421.1"/>
    </source>
</evidence>
<dbReference type="VEuPathDB" id="FungiDB:A1Q1_01443"/>
<dbReference type="PRINTS" id="PR00899">
    <property type="entry name" value="GPCRSTE3"/>
</dbReference>
<organism evidence="4 5">
    <name type="scientific">Trichosporon asahii var. asahii (strain ATCC 90039 / CBS 2479 / JCM 2466 / KCTC 7840 / NBRC 103889/ NCYC 2677 / UAMH 7654)</name>
    <name type="common">Yeast</name>
    <dbReference type="NCBI Taxonomy" id="1186058"/>
    <lineage>
        <taxon>Eukaryota</taxon>
        <taxon>Fungi</taxon>
        <taxon>Dikarya</taxon>
        <taxon>Basidiomycota</taxon>
        <taxon>Agaricomycotina</taxon>
        <taxon>Tremellomycetes</taxon>
        <taxon>Trichosporonales</taxon>
        <taxon>Trichosporonaceae</taxon>
        <taxon>Trichosporon</taxon>
    </lineage>
</organism>
<evidence type="ECO:0000256" key="1">
    <source>
        <dbReference type="SAM" id="MobiDB-lite"/>
    </source>
</evidence>
<dbReference type="Pfam" id="PF12756">
    <property type="entry name" value="zf-C2H2_2"/>
    <property type="match status" value="1"/>
</dbReference>
<sequence length="694" mass="77596">MFTCISCRIAFDSAEEQRSHFGTDWHRYNMKRRVANLPPVSAAAFNEKVIERREQNAVRPDPRDMACSACRSHIQSKKHREREAAVARGANAPTTKGPGSVALQDQDAAMKSEDGMDQPSDDDDDDDEEGIESAIAASRRRLPAGVCLFCNHRSSSLESNLVHMSKQHSFFIPDQDLLIDLPGLIGYLGEKVAGGNLCLYCPNGGKEFGSTEAVRKHMIDKSHCKIAYDTDEDRAELADFYAFEGPMDDEEASEWEDVEDDETWIERTRPSHGTDDPVKSKVAMIRQRLADPSSALVPVAGGHGAFGRGLEVVKARNAGEAAWAKKQGRSFRDQRAREAFKTKVGFRNNNQKRKLRPCEISTDAHRLPRPIALIAVVPYAVPLCSLSQMRRLASVASPKRPLFSPKARRRRLIEEGIMCFFLPLLMLPLLYIVQGHRYDILEGLGPLMADMNTWPSSVLRYLTTVLIALGSFVYAGEHPENHLSPCPAYRFGSADRQGLAVYWFFKSRSQFRSILSGSGLTTGRYFRLAALAMSDSVISLFLTLFNFLVRIVVYHTGWTPYVSWAWVHDNFDLISQYPEEARPKDNFAILQIAVPFYTVCIYAIVFFAFFGFGEEAIAEYLKLWASLRNWGDPSGATRIESFRKPSLNLGSTVMTLSGSQVPDIERSGPMSTTRLAPADSSPQHIAMRIEQSVA</sequence>
<accession>J5T6F2</accession>
<evidence type="ECO:0000259" key="3">
    <source>
        <dbReference type="Pfam" id="PF12756"/>
    </source>
</evidence>
<dbReference type="PANTHER" id="PTHR13182:SF8">
    <property type="entry name" value="CYTOPLASMIC 60S SUBUNIT BIOGENESIS FACTOR ZNF622"/>
    <property type="match status" value="1"/>
</dbReference>
<dbReference type="InterPro" id="IPR041661">
    <property type="entry name" value="ZN622/Rei1/Reh1_Znf-C2H2"/>
</dbReference>
<comment type="caution">
    <text evidence="4">The sequence shown here is derived from an EMBL/GenBank/DDBJ whole genome shotgun (WGS) entry which is preliminary data.</text>
</comment>
<dbReference type="GO" id="GO:0042273">
    <property type="term" value="P:ribosomal large subunit biogenesis"/>
    <property type="evidence" value="ECO:0007669"/>
    <property type="project" value="TreeGrafter"/>
</dbReference>